<gene>
    <name evidence="2" type="ORF">C1631_022410</name>
</gene>
<evidence type="ECO:0000313" key="3">
    <source>
        <dbReference type="Proteomes" id="UP000236594"/>
    </source>
</evidence>
<dbReference type="Proteomes" id="UP000236594">
    <property type="component" value="Unassembled WGS sequence"/>
</dbReference>
<keyword evidence="3" id="KW-1185">Reference proteome</keyword>
<name>A0A316WNP7_9FLAO</name>
<evidence type="ECO:0000256" key="1">
    <source>
        <dbReference type="SAM" id="MobiDB-lite"/>
    </source>
</evidence>
<dbReference type="EMBL" id="PPED02000008">
    <property type="protein sequence ID" value="PWN63042.1"/>
    <property type="molecule type" value="Genomic_DNA"/>
</dbReference>
<protein>
    <submittedName>
        <fullName evidence="2">Uncharacterized protein</fullName>
    </submittedName>
</protein>
<dbReference type="RefSeq" id="WP_103248399.1">
    <property type="nucleotide sequence ID" value="NZ_PPED02000008.1"/>
</dbReference>
<sequence length="175" mass="19721">MKTESTNDPSQNGKMSNKLIQNLIDNYRKNHLSAINDTLGIQDAHSIWFDLPKLKKFIATIEEEAAKINPDASEEDLGIRFYYAAYPKNENWNIMESHIVPQEYAERHTLVLIPTLKKTSGKGETLDYDFNALQSTDESTALALNARQVKELTDDTVGENQGTLIPPSPLTGTYY</sequence>
<dbReference type="OrthoDB" id="1355945at2"/>
<feature type="region of interest" description="Disordered" evidence="1">
    <location>
        <begin position="155"/>
        <end position="175"/>
    </location>
</feature>
<evidence type="ECO:0000313" key="2">
    <source>
        <dbReference type="EMBL" id="PWN63042.1"/>
    </source>
</evidence>
<proteinExistence type="predicted"/>
<organism evidence="2 3">
    <name type="scientific">Chryseobacterium phosphatilyticum</name>
    <dbReference type="NCBI Taxonomy" id="475075"/>
    <lineage>
        <taxon>Bacteria</taxon>
        <taxon>Pseudomonadati</taxon>
        <taxon>Bacteroidota</taxon>
        <taxon>Flavobacteriia</taxon>
        <taxon>Flavobacteriales</taxon>
        <taxon>Weeksellaceae</taxon>
        <taxon>Chryseobacterium group</taxon>
        <taxon>Chryseobacterium</taxon>
    </lineage>
</organism>
<accession>A0A316WNP7</accession>
<comment type="caution">
    <text evidence="2">The sequence shown here is derived from an EMBL/GenBank/DDBJ whole genome shotgun (WGS) entry which is preliminary data.</text>
</comment>
<reference evidence="2 3" key="1">
    <citation type="submission" date="2018-04" db="EMBL/GenBank/DDBJ databases">
        <title>Draft Genome Sequence of Phosphate-Solubilizing Chryseobacterium sp. ISE14 that is a Biocontrol and Plant Growth-Promoting Rhizobacterium Isolated from Cucumber.</title>
        <authorList>
            <person name="Jeong J.-J."/>
            <person name="Sang M.K."/>
            <person name="Choi I.-G."/>
            <person name="Kim K.D."/>
        </authorList>
    </citation>
    <scope>NUCLEOTIDE SEQUENCE [LARGE SCALE GENOMIC DNA]</scope>
    <source>
        <strain evidence="2 3">ISE14</strain>
    </source>
</reference>
<dbReference type="AlphaFoldDB" id="A0A316WNP7"/>